<dbReference type="EMBL" id="MCGO01000007">
    <property type="protein sequence ID" value="ORY50349.1"/>
    <property type="molecule type" value="Genomic_DNA"/>
</dbReference>
<sequence length="206" mass="23383">MNKVGSQFEIWNGTLCLPKDNIPRICSCSQRTDYKPYLEEDIDSASQKKQGESAKTVLAYLTGKASDVGCLRVSLVPFKPRCSQSPLKSPIKDLDSRWWDQPKTPSQMNSLLRIPIVSTESKSFLPLQLQKIYNLPDPGRERDSSRVNIDSLQSTDKPNLTSVYQYIPKGLFGLLTLDNCSPMEWISGLLIQCLYQAGMFLWREKE</sequence>
<dbReference type="AlphaFoldDB" id="A0A1Y2CTI9"/>
<keyword evidence="2" id="KW-1185">Reference proteome</keyword>
<proteinExistence type="predicted"/>
<dbReference type="Proteomes" id="UP000193642">
    <property type="component" value="Unassembled WGS sequence"/>
</dbReference>
<name>A0A1Y2CTI9_9FUNG</name>
<comment type="caution">
    <text evidence="1">The sequence shown here is derived from an EMBL/GenBank/DDBJ whole genome shotgun (WGS) entry which is preliminary data.</text>
</comment>
<evidence type="ECO:0000313" key="2">
    <source>
        <dbReference type="Proteomes" id="UP000193642"/>
    </source>
</evidence>
<accession>A0A1Y2CTI9</accession>
<protein>
    <submittedName>
        <fullName evidence="1">Uncharacterized protein</fullName>
    </submittedName>
</protein>
<gene>
    <name evidence="1" type="ORF">BCR33DRAFT_839130</name>
</gene>
<organism evidence="1 2">
    <name type="scientific">Rhizoclosmatium globosum</name>
    <dbReference type="NCBI Taxonomy" id="329046"/>
    <lineage>
        <taxon>Eukaryota</taxon>
        <taxon>Fungi</taxon>
        <taxon>Fungi incertae sedis</taxon>
        <taxon>Chytridiomycota</taxon>
        <taxon>Chytridiomycota incertae sedis</taxon>
        <taxon>Chytridiomycetes</taxon>
        <taxon>Chytridiales</taxon>
        <taxon>Chytriomycetaceae</taxon>
        <taxon>Rhizoclosmatium</taxon>
    </lineage>
</organism>
<evidence type="ECO:0000313" key="1">
    <source>
        <dbReference type="EMBL" id="ORY50349.1"/>
    </source>
</evidence>
<reference evidence="1 2" key="1">
    <citation type="submission" date="2016-07" db="EMBL/GenBank/DDBJ databases">
        <title>Pervasive Adenine N6-methylation of Active Genes in Fungi.</title>
        <authorList>
            <consortium name="DOE Joint Genome Institute"/>
            <person name="Mondo S.J."/>
            <person name="Dannebaum R.O."/>
            <person name="Kuo R.C."/>
            <person name="Labutti K."/>
            <person name="Haridas S."/>
            <person name="Kuo A."/>
            <person name="Salamov A."/>
            <person name="Ahrendt S.R."/>
            <person name="Lipzen A."/>
            <person name="Sullivan W."/>
            <person name="Andreopoulos W.B."/>
            <person name="Clum A."/>
            <person name="Lindquist E."/>
            <person name="Daum C."/>
            <person name="Ramamoorthy G.K."/>
            <person name="Gryganskyi A."/>
            <person name="Culley D."/>
            <person name="Magnuson J.K."/>
            <person name="James T.Y."/>
            <person name="O'Malley M.A."/>
            <person name="Stajich J.E."/>
            <person name="Spatafora J.W."/>
            <person name="Visel A."/>
            <person name="Grigoriev I.V."/>
        </authorList>
    </citation>
    <scope>NUCLEOTIDE SEQUENCE [LARGE SCALE GENOMIC DNA]</scope>
    <source>
        <strain evidence="1 2">JEL800</strain>
    </source>
</reference>